<sequence>MDKEGGFVNRTPLLDGSNYDYWKSRMSVFLKSIDSRTWKAVLKGLEHSVALDEDGNMTDVLKTEEEWTVAEDELALGSSKALNALFNGVDKNMFRLIKHCTVAKDAWEILKTAHEGTTKVKSAKIQLLTTEFENMKMLED</sequence>
<accession>A0A396IX05</accession>
<dbReference type="AlphaFoldDB" id="A0A396IX05"/>
<evidence type="ECO:0000313" key="1">
    <source>
        <dbReference type="EMBL" id="RHN67457.1"/>
    </source>
</evidence>
<dbReference type="Pfam" id="PF14223">
    <property type="entry name" value="Retrotran_gag_2"/>
    <property type="match status" value="1"/>
</dbReference>
<comment type="caution">
    <text evidence="1">The sequence shown here is derived from an EMBL/GenBank/DDBJ whole genome shotgun (WGS) entry which is preliminary data.</text>
</comment>
<reference evidence="1" key="1">
    <citation type="journal article" date="2018" name="Nat. Plants">
        <title>Whole-genome landscape of Medicago truncatula symbiotic genes.</title>
        <authorList>
            <person name="Pecrix Y."/>
            <person name="Gamas P."/>
            <person name="Carrere S."/>
        </authorList>
    </citation>
    <scope>NUCLEOTIDE SEQUENCE</scope>
    <source>
        <tissue evidence="1">Leaves</tissue>
    </source>
</reference>
<name>A0A396IX05_MEDTR</name>
<dbReference type="EMBL" id="PSQE01000003">
    <property type="protein sequence ID" value="RHN67457.1"/>
    <property type="molecule type" value="Genomic_DNA"/>
</dbReference>
<dbReference type="PANTHER" id="PTHR35317:SF23">
    <property type="entry name" value="OS04G0629600 PROTEIN"/>
    <property type="match status" value="1"/>
</dbReference>
<dbReference type="Proteomes" id="UP000265566">
    <property type="component" value="Chromosome 3"/>
</dbReference>
<organism evidence="1">
    <name type="scientific">Medicago truncatula</name>
    <name type="common">Barrel medic</name>
    <name type="synonym">Medicago tribuloides</name>
    <dbReference type="NCBI Taxonomy" id="3880"/>
    <lineage>
        <taxon>Eukaryota</taxon>
        <taxon>Viridiplantae</taxon>
        <taxon>Streptophyta</taxon>
        <taxon>Embryophyta</taxon>
        <taxon>Tracheophyta</taxon>
        <taxon>Spermatophyta</taxon>
        <taxon>Magnoliopsida</taxon>
        <taxon>eudicotyledons</taxon>
        <taxon>Gunneridae</taxon>
        <taxon>Pentapetalae</taxon>
        <taxon>rosids</taxon>
        <taxon>fabids</taxon>
        <taxon>Fabales</taxon>
        <taxon>Fabaceae</taxon>
        <taxon>Papilionoideae</taxon>
        <taxon>50 kb inversion clade</taxon>
        <taxon>NPAAA clade</taxon>
        <taxon>Hologalegina</taxon>
        <taxon>IRL clade</taxon>
        <taxon>Trifolieae</taxon>
        <taxon>Medicago</taxon>
    </lineage>
</organism>
<dbReference type="PANTHER" id="PTHR35317">
    <property type="entry name" value="OS04G0629600 PROTEIN"/>
    <property type="match status" value="1"/>
</dbReference>
<proteinExistence type="predicted"/>
<evidence type="ECO:0008006" key="2">
    <source>
        <dbReference type="Google" id="ProtNLM"/>
    </source>
</evidence>
<gene>
    <name evidence="1" type="ORF">MtrunA17_Chr3g0102931</name>
</gene>
<protein>
    <recommendedName>
        <fullName evidence="2">Gag-pol polyprotein</fullName>
    </recommendedName>
</protein>
<dbReference type="Gramene" id="rna15648">
    <property type="protein sequence ID" value="RHN67457.1"/>
    <property type="gene ID" value="gene15648"/>
</dbReference>